<proteinExistence type="predicted"/>
<sequence length="55" mass="5963">MKAFSAGFPIQSSINSRLYPIFGMASAGGRVVLYEDVGRRDAAVKPHGWVHGDLE</sequence>
<reference evidence="1" key="1">
    <citation type="journal article" date="2014" name="Int. J. Syst. Evol. Microbiol.">
        <title>Complete genome sequence of Corynebacterium casei LMG S-19264T (=DSM 44701T), isolated from a smear-ripened cheese.</title>
        <authorList>
            <consortium name="US DOE Joint Genome Institute (JGI-PGF)"/>
            <person name="Walter F."/>
            <person name="Albersmeier A."/>
            <person name="Kalinowski J."/>
            <person name="Ruckert C."/>
        </authorList>
    </citation>
    <scope>NUCLEOTIDE SEQUENCE</scope>
    <source>
        <strain evidence="1">KCTC 22169</strain>
    </source>
</reference>
<dbReference type="Proteomes" id="UP000626148">
    <property type="component" value="Unassembled WGS sequence"/>
</dbReference>
<accession>A0A918N999</accession>
<evidence type="ECO:0000313" key="1">
    <source>
        <dbReference type="EMBL" id="GGX52972.1"/>
    </source>
</evidence>
<gene>
    <name evidence="1" type="ORF">GCM10007392_20580</name>
</gene>
<evidence type="ECO:0000313" key="2">
    <source>
        <dbReference type="Proteomes" id="UP000626148"/>
    </source>
</evidence>
<dbReference type="EMBL" id="BMXR01000004">
    <property type="protein sequence ID" value="GGX52972.1"/>
    <property type="molecule type" value="Genomic_DNA"/>
</dbReference>
<reference evidence="1" key="2">
    <citation type="submission" date="2020-09" db="EMBL/GenBank/DDBJ databases">
        <authorList>
            <person name="Sun Q."/>
            <person name="Kim S."/>
        </authorList>
    </citation>
    <scope>NUCLEOTIDE SEQUENCE</scope>
    <source>
        <strain evidence="1">KCTC 22169</strain>
    </source>
</reference>
<comment type="caution">
    <text evidence="1">The sequence shown here is derived from an EMBL/GenBank/DDBJ whole genome shotgun (WGS) entry which is preliminary data.</text>
</comment>
<organism evidence="1 2">
    <name type="scientific">Saccharospirillum salsuginis</name>
    <dbReference type="NCBI Taxonomy" id="418750"/>
    <lineage>
        <taxon>Bacteria</taxon>
        <taxon>Pseudomonadati</taxon>
        <taxon>Pseudomonadota</taxon>
        <taxon>Gammaproteobacteria</taxon>
        <taxon>Oceanospirillales</taxon>
        <taxon>Saccharospirillaceae</taxon>
        <taxon>Saccharospirillum</taxon>
    </lineage>
</organism>
<dbReference type="AlphaFoldDB" id="A0A918N999"/>
<protein>
    <submittedName>
        <fullName evidence="1">Uncharacterized protein</fullName>
    </submittedName>
</protein>
<keyword evidence="2" id="KW-1185">Reference proteome</keyword>
<name>A0A918N999_9GAMM</name>